<keyword evidence="2" id="KW-0479">Metal-binding</keyword>
<evidence type="ECO:0000313" key="12">
    <source>
        <dbReference type="Proteomes" id="UP001454036"/>
    </source>
</evidence>
<sequence>MMKSYNIDKSKKFKEACDYGSENINSLTDHHQEGVDLLHGYPWPPRSYTCSFCKREFRSAQALGGHMNVHRRDRARLRQYSPPPKEHGHCTTLPNLNAEPSDDTNPNLVSSSSSTSLTMFPPFTSTLTSSFSPSCFTTPTELKTWGKNNGDVCNINHLELSKKKVTKTLFIDECFGLQKGFSVANEGQIVTLDLEIGLVSDKKEELDLELRLGYT</sequence>
<organism evidence="11 12">
    <name type="scientific">Lithospermum erythrorhizon</name>
    <name type="common">Purple gromwell</name>
    <name type="synonym">Lithospermum officinale var. erythrorhizon</name>
    <dbReference type="NCBI Taxonomy" id="34254"/>
    <lineage>
        <taxon>Eukaryota</taxon>
        <taxon>Viridiplantae</taxon>
        <taxon>Streptophyta</taxon>
        <taxon>Embryophyta</taxon>
        <taxon>Tracheophyta</taxon>
        <taxon>Spermatophyta</taxon>
        <taxon>Magnoliopsida</taxon>
        <taxon>eudicotyledons</taxon>
        <taxon>Gunneridae</taxon>
        <taxon>Pentapetalae</taxon>
        <taxon>asterids</taxon>
        <taxon>lamiids</taxon>
        <taxon>Boraginales</taxon>
        <taxon>Boraginaceae</taxon>
        <taxon>Boraginoideae</taxon>
        <taxon>Lithospermeae</taxon>
        <taxon>Lithospermum</taxon>
    </lineage>
</organism>
<dbReference type="PANTHER" id="PTHR45801">
    <property type="entry name" value="OS07G0101800 PROTEIN"/>
    <property type="match status" value="1"/>
</dbReference>
<dbReference type="InterPro" id="IPR052426">
    <property type="entry name" value="Plant_dev_regulator"/>
</dbReference>
<dbReference type="AlphaFoldDB" id="A0AAV3R8R8"/>
<feature type="domain" description="C2H2-type" evidence="10">
    <location>
        <begin position="48"/>
        <end position="75"/>
    </location>
</feature>
<keyword evidence="4" id="KW-0862">Zinc</keyword>
<comment type="caution">
    <text evidence="11">The sequence shown here is derived from an EMBL/GenBank/DDBJ whole genome shotgun (WGS) entry which is preliminary data.</text>
</comment>
<keyword evidence="7" id="KW-0539">Nucleus</keyword>
<evidence type="ECO:0000256" key="1">
    <source>
        <dbReference type="ARBA" id="ARBA00004123"/>
    </source>
</evidence>
<keyword evidence="5" id="KW-0805">Transcription regulation</keyword>
<dbReference type="Gene3D" id="3.30.160.60">
    <property type="entry name" value="Classic Zinc Finger"/>
    <property type="match status" value="1"/>
</dbReference>
<dbReference type="PROSITE" id="PS50157">
    <property type="entry name" value="ZINC_FINGER_C2H2_2"/>
    <property type="match status" value="1"/>
</dbReference>
<dbReference type="InterPro" id="IPR013087">
    <property type="entry name" value="Znf_C2H2_type"/>
</dbReference>
<accession>A0AAV3R8R8</accession>
<evidence type="ECO:0000256" key="8">
    <source>
        <dbReference type="PROSITE-ProRule" id="PRU00042"/>
    </source>
</evidence>
<keyword evidence="3 8" id="KW-0863">Zinc-finger</keyword>
<dbReference type="SMART" id="SM00355">
    <property type="entry name" value="ZnF_C2H2"/>
    <property type="match status" value="1"/>
</dbReference>
<dbReference type="PROSITE" id="PS00028">
    <property type="entry name" value="ZINC_FINGER_C2H2_1"/>
    <property type="match status" value="1"/>
</dbReference>
<dbReference type="EMBL" id="BAABME010007754">
    <property type="protein sequence ID" value="GAA0171621.1"/>
    <property type="molecule type" value="Genomic_DNA"/>
</dbReference>
<name>A0AAV3R8R8_LITER</name>
<reference evidence="11 12" key="1">
    <citation type="submission" date="2024-01" db="EMBL/GenBank/DDBJ databases">
        <title>The complete chloroplast genome sequence of Lithospermum erythrorhizon: insights into the phylogenetic relationship among Boraginaceae species and the maternal lineages of purple gromwells.</title>
        <authorList>
            <person name="Okada T."/>
            <person name="Watanabe K."/>
        </authorList>
    </citation>
    <scope>NUCLEOTIDE SEQUENCE [LARGE SCALE GENOMIC DNA]</scope>
</reference>
<dbReference type="PANTHER" id="PTHR45801:SF110">
    <property type="entry name" value="TRANSCRIPTIONAL REGULATOR SUPERMAN"/>
    <property type="match status" value="1"/>
</dbReference>
<feature type="region of interest" description="Disordered" evidence="9">
    <location>
        <begin position="79"/>
        <end position="111"/>
    </location>
</feature>
<evidence type="ECO:0000256" key="9">
    <source>
        <dbReference type="SAM" id="MobiDB-lite"/>
    </source>
</evidence>
<dbReference type="InterPro" id="IPR036236">
    <property type="entry name" value="Znf_C2H2_sf"/>
</dbReference>
<evidence type="ECO:0000259" key="10">
    <source>
        <dbReference type="PROSITE" id="PS50157"/>
    </source>
</evidence>
<dbReference type="Proteomes" id="UP001454036">
    <property type="component" value="Unassembled WGS sequence"/>
</dbReference>
<gene>
    <name evidence="11" type="ORF">LIER_25609</name>
</gene>
<evidence type="ECO:0000256" key="6">
    <source>
        <dbReference type="ARBA" id="ARBA00023163"/>
    </source>
</evidence>
<dbReference type="GO" id="GO:0005634">
    <property type="term" value="C:nucleus"/>
    <property type="evidence" value="ECO:0007669"/>
    <property type="project" value="UniProtKB-SubCell"/>
</dbReference>
<keyword evidence="6" id="KW-0804">Transcription</keyword>
<evidence type="ECO:0000256" key="4">
    <source>
        <dbReference type="ARBA" id="ARBA00022833"/>
    </source>
</evidence>
<keyword evidence="12" id="KW-1185">Reference proteome</keyword>
<dbReference type="Pfam" id="PF13912">
    <property type="entry name" value="zf-C2H2_6"/>
    <property type="match status" value="1"/>
</dbReference>
<protein>
    <recommendedName>
        <fullName evidence="10">C2H2-type domain-containing protein</fullName>
    </recommendedName>
</protein>
<evidence type="ECO:0000256" key="7">
    <source>
        <dbReference type="ARBA" id="ARBA00023242"/>
    </source>
</evidence>
<dbReference type="GO" id="GO:0008270">
    <property type="term" value="F:zinc ion binding"/>
    <property type="evidence" value="ECO:0007669"/>
    <property type="project" value="UniProtKB-KW"/>
</dbReference>
<evidence type="ECO:0000256" key="2">
    <source>
        <dbReference type="ARBA" id="ARBA00022723"/>
    </source>
</evidence>
<evidence type="ECO:0000256" key="3">
    <source>
        <dbReference type="ARBA" id="ARBA00022771"/>
    </source>
</evidence>
<evidence type="ECO:0000313" key="11">
    <source>
        <dbReference type="EMBL" id="GAA0171621.1"/>
    </source>
</evidence>
<dbReference type="SUPFAM" id="SSF57667">
    <property type="entry name" value="beta-beta-alpha zinc fingers"/>
    <property type="match status" value="1"/>
</dbReference>
<proteinExistence type="predicted"/>
<evidence type="ECO:0000256" key="5">
    <source>
        <dbReference type="ARBA" id="ARBA00023015"/>
    </source>
</evidence>
<comment type="subcellular location">
    <subcellularLocation>
        <location evidence="1">Nucleus</location>
    </subcellularLocation>
</comment>